<dbReference type="InterPro" id="IPR048519">
    <property type="entry name" value="Gfd2/YDR514C-like_C"/>
</dbReference>
<dbReference type="PANTHER" id="PTHR28083">
    <property type="entry name" value="GOOD FOR FULL DBP5 ACTIVITY PROTEIN 2"/>
    <property type="match status" value="1"/>
</dbReference>
<gene>
    <name evidence="3" type="ORF">LTR97_002388</name>
</gene>
<dbReference type="InterPro" id="IPR040151">
    <property type="entry name" value="Gfd2/YDR514C-like"/>
</dbReference>
<feature type="domain" description="Gfd2/YDR514C-like C-terminal" evidence="2">
    <location>
        <begin position="159"/>
        <end position="389"/>
    </location>
</feature>
<sequence>MPSPRLAKLKRATESANAKALKARSRQNNLDRTPVVVRQTLLKPAPPRLYAPTTTRPPTWYPANLNTRIAPAAPAASAARVARRAALQRLAPTAINTTSNSVNSHVVANARITTVRRRNVSKGPVKLPDWPAYGSLHDLQLLLGQDGSSAMVKARSAAVFVSIDTESERHGLINNVVEVGITTLRVADIYGTEPGERIRNWSAAMEHYHIVLELTRKPAQRMRSSLFGRSRFMGPDEANATIASILHAAARKKSLPAGIGIHSSVANSEGTVTVPPANLILVGQSIAGDITALKGRPLNITLQSSIETETAVDDEQSHTRQPSLPHFGGIMDTLALTQHARKLGAELPSAQLGHVARALGVDPQYWDGSTVKGTHNASNDAAYTMMVLLLHAVRGDDLVKVGRLEEVPVGEPRRGAGWKYLPARRKRGWRVLALIGVGVVGSVAGLVKLALSKPDNEKDDEDT</sequence>
<evidence type="ECO:0000259" key="2">
    <source>
        <dbReference type="Pfam" id="PF21762"/>
    </source>
</evidence>
<dbReference type="Pfam" id="PF21762">
    <property type="entry name" value="DEDDh_C"/>
    <property type="match status" value="1"/>
</dbReference>
<keyword evidence="1" id="KW-1133">Transmembrane helix</keyword>
<comment type="caution">
    <text evidence="3">The sequence shown here is derived from an EMBL/GenBank/DDBJ whole genome shotgun (WGS) entry which is preliminary data.</text>
</comment>
<evidence type="ECO:0000313" key="3">
    <source>
        <dbReference type="EMBL" id="KAK5705270.1"/>
    </source>
</evidence>
<feature type="transmembrane region" description="Helical" evidence="1">
    <location>
        <begin position="431"/>
        <end position="451"/>
    </location>
</feature>
<dbReference type="AlphaFoldDB" id="A0AAN7WAL5"/>
<accession>A0AAN7WAL5</accession>
<evidence type="ECO:0000313" key="4">
    <source>
        <dbReference type="Proteomes" id="UP001310594"/>
    </source>
</evidence>
<name>A0AAN7WAL5_9PEZI</name>
<organism evidence="3 4">
    <name type="scientific">Elasticomyces elasticus</name>
    <dbReference type="NCBI Taxonomy" id="574655"/>
    <lineage>
        <taxon>Eukaryota</taxon>
        <taxon>Fungi</taxon>
        <taxon>Dikarya</taxon>
        <taxon>Ascomycota</taxon>
        <taxon>Pezizomycotina</taxon>
        <taxon>Dothideomycetes</taxon>
        <taxon>Dothideomycetidae</taxon>
        <taxon>Mycosphaerellales</taxon>
        <taxon>Teratosphaeriaceae</taxon>
        <taxon>Elasticomyces</taxon>
    </lineage>
</organism>
<protein>
    <recommendedName>
        <fullName evidence="2">Gfd2/YDR514C-like C-terminal domain-containing protein</fullName>
    </recommendedName>
</protein>
<keyword evidence="1" id="KW-0472">Membrane</keyword>
<dbReference type="PANTHER" id="PTHR28083:SF1">
    <property type="entry name" value="GOOD FOR FULL DBP5 ACTIVITY PROTEIN 2"/>
    <property type="match status" value="1"/>
</dbReference>
<proteinExistence type="predicted"/>
<evidence type="ECO:0000256" key="1">
    <source>
        <dbReference type="SAM" id="Phobius"/>
    </source>
</evidence>
<keyword evidence="1" id="KW-0812">Transmembrane</keyword>
<dbReference type="Proteomes" id="UP001310594">
    <property type="component" value="Unassembled WGS sequence"/>
</dbReference>
<reference evidence="3" key="1">
    <citation type="submission" date="2023-08" db="EMBL/GenBank/DDBJ databases">
        <title>Black Yeasts Isolated from many extreme environments.</title>
        <authorList>
            <person name="Coleine C."/>
            <person name="Stajich J.E."/>
            <person name="Selbmann L."/>
        </authorList>
    </citation>
    <scope>NUCLEOTIDE SEQUENCE</scope>
    <source>
        <strain evidence="3">CCFEE 5810</strain>
    </source>
</reference>
<dbReference type="EMBL" id="JAVRQU010000003">
    <property type="protein sequence ID" value="KAK5705270.1"/>
    <property type="molecule type" value="Genomic_DNA"/>
</dbReference>
<dbReference type="GO" id="GO:0005634">
    <property type="term" value="C:nucleus"/>
    <property type="evidence" value="ECO:0007669"/>
    <property type="project" value="TreeGrafter"/>
</dbReference>